<dbReference type="Gene3D" id="3.40.1380.10">
    <property type="match status" value="1"/>
</dbReference>
<comment type="subcellular location">
    <subcellularLocation>
        <location evidence="10">Cell membrane</location>
        <topology evidence="10">Peripheral membrane protein</topology>
    </subcellularLocation>
    <subcellularLocation>
        <location evidence="2">Membrane</location>
        <topology evidence="2">Peripheral membrane protein</topology>
    </subcellularLocation>
</comment>
<dbReference type="HAMAP" id="MF_00815">
    <property type="entry name" value="ATP_synth_gamma_bact"/>
    <property type="match status" value="1"/>
</dbReference>
<evidence type="ECO:0000313" key="11">
    <source>
        <dbReference type="EMBL" id="AHK71292.1"/>
    </source>
</evidence>
<keyword evidence="7 10" id="KW-0472">Membrane</keyword>
<organism evidence="11 12">
    <name type="scientific">Gluconobacter oxydans DSM 3504</name>
    <dbReference type="NCBI Taxonomy" id="1288313"/>
    <lineage>
        <taxon>Bacteria</taxon>
        <taxon>Pseudomonadati</taxon>
        <taxon>Pseudomonadota</taxon>
        <taxon>Alphaproteobacteria</taxon>
        <taxon>Acetobacterales</taxon>
        <taxon>Acetobacteraceae</taxon>
        <taxon>Gluconobacter</taxon>
    </lineage>
</organism>
<dbReference type="CDD" id="cd12151">
    <property type="entry name" value="F1-ATPase_gamma"/>
    <property type="match status" value="1"/>
</dbReference>
<keyword evidence="10" id="KW-1003">Cell membrane</keyword>
<dbReference type="EMBL" id="CP004373">
    <property type="protein sequence ID" value="AHK71292.1"/>
    <property type="molecule type" value="Genomic_DNA"/>
</dbReference>
<keyword evidence="6 10" id="KW-0406">Ion transport</keyword>
<dbReference type="GO" id="GO:0042777">
    <property type="term" value="P:proton motive force-driven plasma membrane ATP synthesis"/>
    <property type="evidence" value="ECO:0007669"/>
    <property type="project" value="UniProtKB-UniRule"/>
</dbReference>
<keyword evidence="8 10" id="KW-0139">CF(1)</keyword>
<evidence type="ECO:0000256" key="10">
    <source>
        <dbReference type="HAMAP-Rule" id="MF_00815"/>
    </source>
</evidence>
<dbReference type="Proteomes" id="UP000031656">
    <property type="component" value="Chromosome"/>
</dbReference>
<evidence type="ECO:0000256" key="5">
    <source>
        <dbReference type="ARBA" id="ARBA00022781"/>
    </source>
</evidence>
<dbReference type="RefSeq" id="WP_041111693.1">
    <property type="nucleotide sequence ID" value="NZ_CP004373.1"/>
</dbReference>
<gene>
    <name evidence="10 11" type="primary">atpG</name>
    <name evidence="11" type="ORF">GLS_c13980</name>
</gene>
<evidence type="ECO:0000256" key="9">
    <source>
        <dbReference type="ARBA" id="ARBA00023310"/>
    </source>
</evidence>
<comment type="function">
    <text evidence="1 10">Produces ATP from ADP in the presence of a proton gradient across the membrane. The gamma chain is believed to be important in regulating ATPase activity and the flow of protons through the CF(0) complex.</text>
</comment>
<dbReference type="NCBIfam" id="NF004146">
    <property type="entry name" value="PRK05621.1-4"/>
    <property type="match status" value="1"/>
</dbReference>
<dbReference type="Pfam" id="PF00231">
    <property type="entry name" value="ATP-synt"/>
    <property type="match status" value="1"/>
</dbReference>
<dbReference type="SUPFAM" id="SSF52943">
    <property type="entry name" value="ATP synthase (F1-ATPase), gamma subunit"/>
    <property type="match status" value="1"/>
</dbReference>
<proteinExistence type="inferred from homology"/>
<reference evidence="11 12" key="1">
    <citation type="journal article" date="2015" name="Appl. Microbiol. Biotechnol.">
        <title>The consequence of an additional NADH dehydrogenase paralog on the growth of Gluconobacter oxydans DSM3504.</title>
        <authorList>
            <person name="Kostner D."/>
            <person name="Luchterhand B."/>
            <person name="Junker A."/>
            <person name="Volland S."/>
            <person name="Daniel R."/>
            <person name="Buchs J."/>
            <person name="Liebl W."/>
            <person name="Ehrenreich A."/>
        </authorList>
    </citation>
    <scope>NUCLEOTIDE SEQUENCE [LARGE SCALE GENOMIC DNA]</scope>
    <source>
        <strain evidence="11">DSM 3504</strain>
    </source>
</reference>
<keyword evidence="5 10" id="KW-0375">Hydrogen ion transport</keyword>
<evidence type="ECO:0000256" key="2">
    <source>
        <dbReference type="ARBA" id="ARBA00004170"/>
    </source>
</evidence>
<dbReference type="KEGG" id="goy:GLS_c13980"/>
<dbReference type="PIRSF" id="PIRSF039089">
    <property type="entry name" value="ATP_synthase_gamma"/>
    <property type="match status" value="1"/>
</dbReference>
<dbReference type="GeneID" id="56905624"/>
<evidence type="ECO:0000256" key="1">
    <source>
        <dbReference type="ARBA" id="ARBA00003456"/>
    </source>
</evidence>
<dbReference type="NCBIfam" id="TIGR01146">
    <property type="entry name" value="ATPsyn_F1gamma"/>
    <property type="match status" value="1"/>
</dbReference>
<evidence type="ECO:0000256" key="7">
    <source>
        <dbReference type="ARBA" id="ARBA00023136"/>
    </source>
</evidence>
<name>A0A067Z5D7_GLUOY</name>
<dbReference type="AlphaFoldDB" id="A0A067Z5D7"/>
<dbReference type="Gene3D" id="1.10.287.80">
    <property type="entry name" value="ATP synthase, gamma subunit, helix hairpin domain"/>
    <property type="match status" value="1"/>
</dbReference>
<keyword evidence="9 10" id="KW-0066">ATP synthesis</keyword>
<comment type="similarity">
    <text evidence="3 10">Belongs to the ATPase gamma chain family.</text>
</comment>
<evidence type="ECO:0000256" key="6">
    <source>
        <dbReference type="ARBA" id="ARBA00023065"/>
    </source>
</evidence>
<comment type="subunit">
    <text evidence="10">F-type ATPases have 2 components, CF(1) - the catalytic core - and CF(0) - the membrane proton channel. CF(1) has five subunits: alpha(3), beta(3), gamma(1), delta(1), epsilon(1). CF(0) has three main subunits: a, b and c.</text>
</comment>
<protein>
    <recommendedName>
        <fullName evidence="10">ATP synthase gamma chain</fullName>
    </recommendedName>
    <alternativeName>
        <fullName evidence="10">ATP synthase F1 sector gamma subunit</fullName>
    </alternativeName>
    <alternativeName>
        <fullName evidence="10">F-ATPase gamma subunit</fullName>
    </alternativeName>
</protein>
<dbReference type="InterPro" id="IPR035968">
    <property type="entry name" value="ATP_synth_F1_ATPase_gsu"/>
</dbReference>
<accession>A0A067Z5D7</accession>
<dbReference type="GO" id="GO:0005524">
    <property type="term" value="F:ATP binding"/>
    <property type="evidence" value="ECO:0007669"/>
    <property type="project" value="UniProtKB-UniRule"/>
</dbReference>
<evidence type="ECO:0000256" key="3">
    <source>
        <dbReference type="ARBA" id="ARBA00007681"/>
    </source>
</evidence>
<dbReference type="InterPro" id="IPR000131">
    <property type="entry name" value="ATP_synth_F1_gsu"/>
</dbReference>
<dbReference type="GO" id="GO:0045259">
    <property type="term" value="C:proton-transporting ATP synthase complex"/>
    <property type="evidence" value="ECO:0007669"/>
    <property type="project" value="UniProtKB-KW"/>
</dbReference>
<keyword evidence="4 10" id="KW-0813">Transport</keyword>
<dbReference type="PANTHER" id="PTHR11693">
    <property type="entry name" value="ATP SYNTHASE GAMMA CHAIN"/>
    <property type="match status" value="1"/>
</dbReference>
<evidence type="ECO:0000256" key="4">
    <source>
        <dbReference type="ARBA" id="ARBA00022448"/>
    </source>
</evidence>
<dbReference type="GO" id="GO:0046933">
    <property type="term" value="F:proton-transporting ATP synthase activity, rotational mechanism"/>
    <property type="evidence" value="ECO:0007669"/>
    <property type="project" value="UniProtKB-UniRule"/>
</dbReference>
<dbReference type="PANTHER" id="PTHR11693:SF22">
    <property type="entry name" value="ATP SYNTHASE SUBUNIT GAMMA, MITOCHONDRIAL"/>
    <property type="match status" value="1"/>
</dbReference>
<evidence type="ECO:0000313" key="12">
    <source>
        <dbReference type="Proteomes" id="UP000031656"/>
    </source>
</evidence>
<evidence type="ECO:0000256" key="8">
    <source>
        <dbReference type="ARBA" id="ARBA00023196"/>
    </source>
</evidence>
<dbReference type="HOGENOM" id="CLU_050669_0_1_5"/>
<dbReference type="PRINTS" id="PR00126">
    <property type="entry name" value="ATPASEGAMMA"/>
</dbReference>
<sequence>MASLKELRGRITGVKSTRKITNAMKMVAASKLRRAQMQAEAARPYADAMRRMMAELATATRGEDAASLPRLLAGTGKDQTYLVVVLTSDRGLAGGFNANIVRSARQLVDTLVSEGKTVRILPVGRKGADILVRHYPEMITDRLAGSDGKDVGFDKATDIGSRIATMLDAGEIDRCTLVYNRFLNAMTQIPVQAPLVPLSVPENDNAAPDADTAQYEFEPDEATLLTQLLPRNLQVQIFSAMLESAAGEQGARMTAMDNASRNASKAIDRLSQKYNRTRQANITNDLIEIISGAEAV</sequence>
<dbReference type="GO" id="GO:0005886">
    <property type="term" value="C:plasma membrane"/>
    <property type="evidence" value="ECO:0007669"/>
    <property type="project" value="UniProtKB-SubCell"/>
</dbReference>